<dbReference type="OrthoDB" id="10031931at2759"/>
<dbReference type="GO" id="GO:0070513">
    <property type="term" value="F:death domain binding"/>
    <property type="evidence" value="ECO:0007669"/>
    <property type="project" value="InterPro"/>
</dbReference>
<feature type="domain" description="CARD" evidence="2">
    <location>
        <begin position="1"/>
        <end position="92"/>
    </location>
</feature>
<proteinExistence type="predicted"/>
<dbReference type="PROSITE" id="PS50209">
    <property type="entry name" value="CARD"/>
    <property type="match status" value="2"/>
</dbReference>
<evidence type="ECO:0000256" key="1">
    <source>
        <dbReference type="SAM" id="MobiDB-lite"/>
    </source>
</evidence>
<comment type="caution">
    <text evidence="3">The sequence shown here is derived from an EMBL/GenBank/DDBJ whole genome shotgun (WGS) entry which is preliminary data.</text>
</comment>
<dbReference type="GO" id="GO:0042981">
    <property type="term" value="P:regulation of apoptotic process"/>
    <property type="evidence" value="ECO:0007669"/>
    <property type="project" value="InterPro"/>
</dbReference>
<feature type="region of interest" description="Disordered" evidence="1">
    <location>
        <begin position="280"/>
        <end position="408"/>
    </location>
</feature>
<reference evidence="3 4" key="1">
    <citation type="submission" date="2019-01" db="EMBL/GenBank/DDBJ databases">
        <title>A draft genome assembly of the solar-powered sea slug Elysia chlorotica.</title>
        <authorList>
            <person name="Cai H."/>
            <person name="Li Q."/>
            <person name="Fang X."/>
            <person name="Li J."/>
            <person name="Curtis N.E."/>
            <person name="Altenburger A."/>
            <person name="Shibata T."/>
            <person name="Feng M."/>
            <person name="Maeda T."/>
            <person name="Schwartz J.A."/>
            <person name="Shigenobu S."/>
            <person name="Lundholm N."/>
            <person name="Nishiyama T."/>
            <person name="Yang H."/>
            <person name="Hasebe M."/>
            <person name="Li S."/>
            <person name="Pierce S.K."/>
            <person name="Wang J."/>
        </authorList>
    </citation>
    <scope>NUCLEOTIDE SEQUENCE [LARGE SCALE GENOMIC DNA]</scope>
    <source>
        <strain evidence="3">EC2010</strain>
        <tissue evidence="3">Whole organism of an adult</tissue>
    </source>
</reference>
<feature type="compositionally biased region" description="Polar residues" evidence="1">
    <location>
        <begin position="315"/>
        <end position="330"/>
    </location>
</feature>
<dbReference type="InterPro" id="IPR001315">
    <property type="entry name" value="CARD"/>
</dbReference>
<dbReference type="GO" id="GO:0002020">
    <property type="term" value="F:protease binding"/>
    <property type="evidence" value="ECO:0007669"/>
    <property type="project" value="InterPro"/>
</dbReference>
<keyword evidence="4" id="KW-1185">Reference proteome</keyword>
<dbReference type="InterPro" id="IPR011029">
    <property type="entry name" value="DEATH-like_dom_sf"/>
</dbReference>
<feature type="region of interest" description="Disordered" evidence="1">
    <location>
        <begin position="214"/>
        <end position="242"/>
    </location>
</feature>
<feature type="region of interest" description="Disordered" evidence="1">
    <location>
        <begin position="104"/>
        <end position="125"/>
    </location>
</feature>
<dbReference type="AlphaFoldDB" id="A0A3S1A9A7"/>
<feature type="compositionally biased region" description="Acidic residues" evidence="1">
    <location>
        <begin position="221"/>
        <end position="242"/>
    </location>
</feature>
<organism evidence="3 4">
    <name type="scientific">Elysia chlorotica</name>
    <name type="common">Eastern emerald elysia</name>
    <name type="synonym">Sea slug</name>
    <dbReference type="NCBI Taxonomy" id="188477"/>
    <lineage>
        <taxon>Eukaryota</taxon>
        <taxon>Metazoa</taxon>
        <taxon>Spiralia</taxon>
        <taxon>Lophotrochozoa</taxon>
        <taxon>Mollusca</taxon>
        <taxon>Gastropoda</taxon>
        <taxon>Heterobranchia</taxon>
        <taxon>Euthyneura</taxon>
        <taxon>Panpulmonata</taxon>
        <taxon>Sacoglossa</taxon>
        <taxon>Placobranchoidea</taxon>
        <taxon>Plakobranchidae</taxon>
        <taxon>Elysia</taxon>
    </lineage>
</organism>
<evidence type="ECO:0000313" key="4">
    <source>
        <dbReference type="Proteomes" id="UP000271974"/>
    </source>
</evidence>
<dbReference type="PANTHER" id="PTHR15034">
    <property type="entry name" value="DEATH DOMAIN-CONTAINING PROTEIN CRADD"/>
    <property type="match status" value="1"/>
</dbReference>
<dbReference type="PANTHER" id="PTHR15034:SF5">
    <property type="entry name" value="DEATH DOMAIN-CONTAINING PROTEIN CRADD"/>
    <property type="match status" value="1"/>
</dbReference>
<accession>A0A3S1A9A7</accession>
<sequence>MLKRHQLLLSKNYEFLVMEIPMDPTLEALRSRKVLTSHDFEQLRTLRHQGRRALARYLLAVLPVRGPNAFKALLESLQEANAQHLVDLLVAQSGAENVEQLIKIPPAEGGPPRTPSDTPLPAGPDPHEYAVRLARNNKLIREFVDPSSISPVLAQNKVISAREADMVLHLNGKNKKWDLILSAILQRGERAYQAFMAALLQKNYSTMFHTIQETPTVGSDTDPDLDNDDYNTSGDEDDVDDTIDSINKASQTHPLNSDHFEESDDELKAEAIASVMARNRNVADADTQTRGYTPNHALLNGSRDLQDDGVPPTPQNRNGSRISQRSNSGPVNNQNGDDNVSNNGEQIPTGQNSARPDTSNSMQSNGAPPPSNTQDNPAANKSPSKSQRRRSSAAGNLNSLQEEDESSY</sequence>
<feature type="compositionally biased region" description="Polar residues" evidence="1">
    <location>
        <begin position="345"/>
        <end position="379"/>
    </location>
</feature>
<gene>
    <name evidence="3" type="ORF">EGW08_006342</name>
</gene>
<dbReference type="InterPro" id="IPR037939">
    <property type="entry name" value="CRADD"/>
</dbReference>
<dbReference type="Proteomes" id="UP000271974">
    <property type="component" value="Unassembled WGS sequence"/>
</dbReference>
<dbReference type="SUPFAM" id="SSF47986">
    <property type="entry name" value="DEATH domain"/>
    <property type="match status" value="2"/>
</dbReference>
<protein>
    <recommendedName>
        <fullName evidence="2">CARD domain-containing protein</fullName>
    </recommendedName>
</protein>
<feature type="domain" description="CARD" evidence="2">
    <location>
        <begin position="138"/>
        <end position="199"/>
    </location>
</feature>
<name>A0A3S1A9A7_ELYCH</name>
<dbReference type="EMBL" id="RQTK01000156">
    <property type="protein sequence ID" value="RUS85939.1"/>
    <property type="molecule type" value="Genomic_DNA"/>
</dbReference>
<evidence type="ECO:0000259" key="2">
    <source>
        <dbReference type="PROSITE" id="PS50209"/>
    </source>
</evidence>
<dbReference type="SMART" id="SM00114">
    <property type="entry name" value="CARD"/>
    <property type="match status" value="1"/>
</dbReference>
<dbReference type="Gene3D" id="1.10.533.10">
    <property type="entry name" value="Death Domain, Fas"/>
    <property type="match status" value="2"/>
</dbReference>
<dbReference type="CDD" id="cd01671">
    <property type="entry name" value="CARD"/>
    <property type="match status" value="2"/>
</dbReference>
<dbReference type="Pfam" id="PF00619">
    <property type="entry name" value="CARD"/>
    <property type="match status" value="2"/>
</dbReference>
<evidence type="ECO:0000313" key="3">
    <source>
        <dbReference type="EMBL" id="RUS85939.1"/>
    </source>
</evidence>
<feature type="compositionally biased region" description="Low complexity" evidence="1">
    <location>
        <begin position="331"/>
        <end position="344"/>
    </location>
</feature>